<dbReference type="GO" id="GO:0052636">
    <property type="term" value="F:arabinosyltransferase activity"/>
    <property type="evidence" value="ECO:0007669"/>
    <property type="project" value="InterPro"/>
</dbReference>
<evidence type="ECO:0000256" key="5">
    <source>
        <dbReference type="ARBA" id="ARBA00022676"/>
    </source>
</evidence>
<evidence type="ECO:0000259" key="14">
    <source>
        <dbReference type="Pfam" id="PF17689"/>
    </source>
</evidence>
<sequence>MACSSISIDGHRPTTQHLAPVAPVTGRSVAQAVGGPTTTTAGRRLDPLLPLLALLGLVALVCAAALPLAPVRHERPVVSWPQDPAAPVSSSLVLAAQTPSAMRITANCAALRSAEATPDGVLFSTQRPDVARATQKSLIWEVRDGRAVLSAEGDQVADVGVPTSGDCDVVADLRDERLVVTADGEQVGERDDTHPRVDSLVSDVTGATAGSGQQLRVQVAVDDEFASSPTPFKLVLVGLLVASGLLLLGGVWLLDRRGRPARAGPAAAGDSPNGSVDAAASAAARAAAAPEGSAARSGAVTLEQSSVLPRWRSTLRPVTAHVAVVVGLALWTALAPMTDDDGYYAAMARNVPASGFVGQYYQLYDQSFVPLTWPWYALSWWEQLGSGPLFLRVPAFLLCVATWFALRRALDLVLPLVPSWRRGGSTATQTGGAKHRAVWLLVVAYAAASAPFVMGVRPEGVVAALSAWTLVGVLTALRSRRLLPLAVAVVLAAFSCASHPTGLVAVAPLVAYLPRMWALVSPGAAAGVGRVSGWVRALAVIAPGAMASAGGFADGTLFDYREGRRVFTAIEEPLRWTDEYVRYSFLLNPNIPMGAYAKRTTVLLGLLAVLCALLLTAAARRRGPSGTGAAVLPAELGTLGITGLVAYLALWITPSKWTHHFGSLSGLMPLLVVVLVLVGPPVAGRVWARTALAPRLGLLAAVVAMAALSFRGPNLWPYNWLVGMPFQEDRLVGKGPLSSPALWALVAAVVVLVAFLVVRDRARRASEKAAATATTAPQQPDFLVVGAAATAVVVLGATTAVLGGTFAATAYGTWNTYSPGASALRDPFNERCDAASAVQVADPDRSTPLPSLPGAAGRAQVDGFDALGGWWQGDPLPGTPGEGPFTQVWGSLTRAGDDGTGQLTTGWYDLSGRSEAIRDDYVTITVAGSLELGNSLEVQYGKRNGDGSVEVLRTREIDDGIPTSPEWRSIMLLRPGQDARGGADAVRLVARDASGGTGGWLAVSAPVAQPPVLLKDWIPRDAVTVVSWQFTYLFSCQRQPTIARGIVERPEYAVLWGAQALEGTNDSIWQYGRGGIAAPLPDASTLFEPVSEFAYEDARQNIDQWGQVVRMTYPYPAAAYDLTLEPETSPGWQGPTVPSLG</sequence>
<feature type="transmembrane region" description="Helical" evidence="11">
    <location>
        <begin position="389"/>
        <end position="406"/>
    </location>
</feature>
<comment type="caution">
    <text evidence="15">The sequence shown here is derived from an EMBL/GenBank/DDBJ whole genome shotgun (WGS) entry which is preliminary data.</text>
</comment>
<evidence type="ECO:0000256" key="9">
    <source>
        <dbReference type="ARBA" id="ARBA00023136"/>
    </source>
</evidence>
<feature type="transmembrane region" description="Helical" evidence="11">
    <location>
        <begin position="460"/>
        <end position="477"/>
    </location>
</feature>
<evidence type="ECO:0000256" key="1">
    <source>
        <dbReference type="ARBA" id="ARBA00003001"/>
    </source>
</evidence>
<comment type="similarity">
    <text evidence="3">Belongs to the emb family.</text>
</comment>
<feature type="transmembrane region" description="Helical" evidence="11">
    <location>
        <begin position="631"/>
        <end position="652"/>
    </location>
</feature>
<keyword evidence="8 11" id="KW-1133">Transmembrane helix</keyword>
<dbReference type="Gene3D" id="2.60.120.610">
    <property type="entry name" value="arabinofuranosyltransferase like domain"/>
    <property type="match status" value="1"/>
</dbReference>
<dbReference type="InterPro" id="IPR040920">
    <property type="entry name" value="Arabino_trans_N"/>
</dbReference>
<evidence type="ECO:0000256" key="6">
    <source>
        <dbReference type="ARBA" id="ARBA00022679"/>
    </source>
</evidence>
<keyword evidence="7 11" id="KW-0812">Transmembrane</keyword>
<evidence type="ECO:0000256" key="10">
    <source>
        <dbReference type="ARBA" id="ARBA00023316"/>
    </source>
</evidence>
<dbReference type="GO" id="GO:0071766">
    <property type="term" value="P:Actinobacterium-type cell wall biogenesis"/>
    <property type="evidence" value="ECO:0007669"/>
    <property type="project" value="InterPro"/>
</dbReference>
<dbReference type="InterPro" id="IPR027451">
    <property type="entry name" value="EmbABC_dom1"/>
</dbReference>
<dbReference type="Pfam" id="PF04602">
    <property type="entry name" value="Arabinose_trans"/>
    <property type="match status" value="1"/>
</dbReference>
<accession>A0A316A553</accession>
<evidence type="ECO:0000259" key="13">
    <source>
        <dbReference type="Pfam" id="PF14896"/>
    </source>
</evidence>
<dbReference type="InterPro" id="IPR032731">
    <property type="entry name" value="Arabino_trans_C"/>
</dbReference>
<feature type="transmembrane region" description="Helical" evidence="11">
    <location>
        <begin position="318"/>
        <end position="337"/>
    </location>
</feature>
<gene>
    <name evidence="15" type="ORF">BXY45_11563</name>
</gene>
<feature type="transmembrane region" description="Helical" evidence="11">
    <location>
        <begin position="602"/>
        <end position="619"/>
    </location>
</feature>
<feature type="transmembrane region" description="Helical" evidence="11">
    <location>
        <begin position="489"/>
        <end position="513"/>
    </location>
</feature>
<dbReference type="AlphaFoldDB" id="A0A316A553"/>
<dbReference type="Gene3D" id="2.60.120.940">
    <property type="entry name" value="EmbC, C-terminal domain, subdomain 2"/>
    <property type="match status" value="1"/>
</dbReference>
<evidence type="ECO:0000256" key="2">
    <source>
        <dbReference type="ARBA" id="ARBA00004651"/>
    </source>
</evidence>
<dbReference type="InterPro" id="IPR042486">
    <property type="entry name" value="Arabino_trans_C_2"/>
</dbReference>
<keyword evidence="6 15" id="KW-0808">Transferase</keyword>
<feature type="transmembrane region" description="Helical" evidence="11">
    <location>
        <begin position="696"/>
        <end position="716"/>
    </location>
</feature>
<evidence type="ECO:0000256" key="4">
    <source>
        <dbReference type="ARBA" id="ARBA00022475"/>
    </source>
</evidence>
<name>A0A316A553_9ACTN</name>
<evidence type="ECO:0000256" key="7">
    <source>
        <dbReference type="ARBA" id="ARBA00022692"/>
    </source>
</evidence>
<feature type="domain" description="Arabinosyltransferase C-terminal" evidence="13">
    <location>
        <begin position="888"/>
        <end position="1135"/>
    </location>
</feature>
<keyword evidence="9 11" id="KW-0472">Membrane</keyword>
<feature type="transmembrane region" description="Helical" evidence="11">
    <location>
        <begin position="664"/>
        <end position="684"/>
    </location>
</feature>
<keyword evidence="10" id="KW-0961">Cell wall biogenesis/degradation</keyword>
<feature type="transmembrane region" description="Helical" evidence="11">
    <location>
        <begin position="48"/>
        <end position="69"/>
    </location>
</feature>
<proteinExistence type="inferred from homology"/>
<dbReference type="Pfam" id="PF17689">
    <property type="entry name" value="Arabino_trans_N"/>
    <property type="match status" value="1"/>
</dbReference>
<comment type="function">
    <text evidence="1">Arabinosyl transferase responsible for the polymerization of arabinose into the arabinan of arabinogalactan.</text>
</comment>
<feature type="domain" description="Arabinofuranosyltransferase central" evidence="12">
    <location>
        <begin position="306"/>
        <end position="755"/>
    </location>
</feature>
<evidence type="ECO:0000256" key="3">
    <source>
        <dbReference type="ARBA" id="ARBA00008195"/>
    </source>
</evidence>
<feature type="transmembrane region" description="Helical" evidence="11">
    <location>
        <begin position="741"/>
        <end position="758"/>
    </location>
</feature>
<evidence type="ECO:0000313" key="16">
    <source>
        <dbReference type="Proteomes" id="UP000245469"/>
    </source>
</evidence>
<keyword evidence="4" id="KW-1003">Cell membrane</keyword>
<feature type="transmembrane region" description="Helical" evidence="11">
    <location>
        <begin position="437"/>
        <end position="454"/>
    </location>
</feature>
<evidence type="ECO:0000256" key="8">
    <source>
        <dbReference type="ARBA" id="ARBA00022989"/>
    </source>
</evidence>
<dbReference type="Pfam" id="PF14896">
    <property type="entry name" value="Arabino_trans_C"/>
    <property type="match status" value="1"/>
</dbReference>
<evidence type="ECO:0000259" key="12">
    <source>
        <dbReference type="Pfam" id="PF04602"/>
    </source>
</evidence>
<dbReference type="GO" id="GO:0071555">
    <property type="term" value="P:cell wall organization"/>
    <property type="evidence" value="ECO:0007669"/>
    <property type="project" value="UniProtKB-KW"/>
</dbReference>
<feature type="transmembrane region" description="Helical" evidence="11">
    <location>
        <begin position="234"/>
        <end position="254"/>
    </location>
</feature>
<dbReference type="InterPro" id="IPR007680">
    <property type="entry name" value="Arabino_trans_central"/>
</dbReference>
<comment type="subcellular location">
    <subcellularLocation>
        <location evidence="2">Cell membrane</location>
        <topology evidence="2">Multi-pass membrane protein</topology>
    </subcellularLocation>
</comment>
<evidence type="ECO:0000256" key="11">
    <source>
        <dbReference type="SAM" id="Phobius"/>
    </source>
</evidence>
<feature type="domain" description="Arabinosyltransferas concanavalin like" evidence="14">
    <location>
        <begin position="77"/>
        <end position="222"/>
    </location>
</feature>
<keyword evidence="16" id="KW-1185">Reference proteome</keyword>
<dbReference type="EMBL" id="QGDQ01000015">
    <property type="protein sequence ID" value="PWJ53046.1"/>
    <property type="molecule type" value="Genomic_DNA"/>
</dbReference>
<keyword evidence="5" id="KW-0328">Glycosyltransferase</keyword>
<dbReference type="Proteomes" id="UP000245469">
    <property type="component" value="Unassembled WGS sequence"/>
</dbReference>
<organism evidence="15 16">
    <name type="scientific">Quadrisphaera granulorum</name>
    <dbReference type="NCBI Taxonomy" id="317664"/>
    <lineage>
        <taxon>Bacteria</taxon>
        <taxon>Bacillati</taxon>
        <taxon>Actinomycetota</taxon>
        <taxon>Actinomycetes</taxon>
        <taxon>Kineosporiales</taxon>
        <taxon>Kineosporiaceae</taxon>
        <taxon>Quadrisphaera</taxon>
    </lineage>
</organism>
<reference evidence="15 16" key="1">
    <citation type="submission" date="2018-03" db="EMBL/GenBank/DDBJ databases">
        <title>Genomic Encyclopedia of Archaeal and Bacterial Type Strains, Phase II (KMG-II): from individual species to whole genera.</title>
        <authorList>
            <person name="Goeker M."/>
        </authorList>
    </citation>
    <scope>NUCLEOTIDE SEQUENCE [LARGE SCALE GENOMIC DNA]</scope>
    <source>
        <strain evidence="15 16">DSM 44889</strain>
    </source>
</reference>
<protein>
    <submittedName>
        <fullName evidence="15">EmbC-like arabinotransferase in arabinogalactan biosynthesis</fullName>
    </submittedName>
</protein>
<dbReference type="GO" id="GO:0005886">
    <property type="term" value="C:plasma membrane"/>
    <property type="evidence" value="ECO:0007669"/>
    <property type="project" value="UniProtKB-SubCell"/>
</dbReference>
<evidence type="ECO:0000313" key="15">
    <source>
        <dbReference type="EMBL" id="PWJ53046.1"/>
    </source>
</evidence>